<dbReference type="STRING" id="3983.A0A2C9WEJ7"/>
<dbReference type="PANTHER" id="PTHR34131">
    <property type="entry name" value="(RAP ANNOTATION RELEASE2) GALACTOSE-BINDING LIKE DOMAIN CONTAINING PROTEIN"/>
    <property type="match status" value="1"/>
</dbReference>
<dbReference type="Proteomes" id="UP000091857">
    <property type="component" value="Chromosome 2"/>
</dbReference>
<dbReference type="OrthoDB" id="1933789at2759"/>
<dbReference type="Pfam" id="PF09366">
    <property type="entry name" value="DUF1997"/>
    <property type="match status" value="1"/>
</dbReference>
<dbReference type="Gramene" id="Manes.02G165700.15.v8.1">
    <property type="protein sequence ID" value="Manes.02G165700.15.v8.1.CDS"/>
    <property type="gene ID" value="Manes.02G165700.v8.1"/>
</dbReference>
<gene>
    <name evidence="1" type="ORF">MANES_02G165700v8</name>
</gene>
<dbReference type="OMA" id="FQFQECS"/>
<dbReference type="PANTHER" id="PTHR34131:SF2">
    <property type="entry name" value="FAMILY PROTEIN, PUTATIVE (DUF1997)-RELATED"/>
    <property type="match status" value="1"/>
</dbReference>
<proteinExistence type="predicted"/>
<protein>
    <submittedName>
        <fullName evidence="1">Uncharacterized protein</fullName>
    </submittedName>
</protein>
<sequence>MAMMSSSTWRLTRGQEIFSVFPSFAFPLLSTSRRRIERVGACKTNMSERKTKKANLRAAKRERILLPICDDGYRISEFLSHPFGIQAMLNTKTLQSFESLDANTYRCYLPKLQLLNFEAAPVMDLRVTPTEEDCTVEMLSCKFEGSELMERQNDHFSAFMVNRVTWNTTDSEPFLEADMKLNVILEIFTAPFTLLPTSAVEGPGNLMMQALVDRLVTLLLQQLLQEYNKWENQQWENVP</sequence>
<name>A0A2C9WEJ7_MANES</name>
<dbReference type="InterPro" id="IPR018971">
    <property type="entry name" value="DUF1997"/>
</dbReference>
<dbReference type="EMBL" id="CM004388">
    <property type="protein sequence ID" value="OAY58297.1"/>
    <property type="molecule type" value="Genomic_DNA"/>
</dbReference>
<accession>A0A2C9WEJ7</accession>
<evidence type="ECO:0000313" key="1">
    <source>
        <dbReference type="EMBL" id="OAY58297.1"/>
    </source>
</evidence>
<evidence type="ECO:0000313" key="2">
    <source>
        <dbReference type="Proteomes" id="UP000091857"/>
    </source>
</evidence>
<reference evidence="2" key="1">
    <citation type="journal article" date="2016" name="Nat. Biotechnol.">
        <title>Sequencing wild and cultivated cassava and related species reveals extensive interspecific hybridization and genetic diversity.</title>
        <authorList>
            <person name="Bredeson J.V."/>
            <person name="Lyons J.B."/>
            <person name="Prochnik S.E."/>
            <person name="Wu G.A."/>
            <person name="Ha C.M."/>
            <person name="Edsinger-Gonzales E."/>
            <person name="Grimwood J."/>
            <person name="Schmutz J."/>
            <person name="Rabbi I.Y."/>
            <person name="Egesi C."/>
            <person name="Nauluvula P."/>
            <person name="Lebot V."/>
            <person name="Ndunguru J."/>
            <person name="Mkamilo G."/>
            <person name="Bart R.S."/>
            <person name="Setter T.L."/>
            <person name="Gleadow R.M."/>
            <person name="Kulakow P."/>
            <person name="Ferguson M.E."/>
            <person name="Rounsley S."/>
            <person name="Rokhsar D.S."/>
        </authorList>
    </citation>
    <scope>NUCLEOTIDE SEQUENCE [LARGE SCALE GENOMIC DNA]</scope>
    <source>
        <strain evidence="2">cv. AM560-2</strain>
    </source>
</reference>
<comment type="caution">
    <text evidence="1">The sequence shown here is derived from an EMBL/GenBank/DDBJ whole genome shotgun (WGS) entry which is preliminary data.</text>
</comment>
<dbReference type="AlphaFoldDB" id="A0A2C9WEJ7"/>
<dbReference type="Gramene" id="Manes.02G165700.14.v8.1">
    <property type="protein sequence ID" value="Manes.02G165700.14.v8.1.CDS"/>
    <property type="gene ID" value="Manes.02G165700.v8.1"/>
</dbReference>
<dbReference type="Gramene" id="Manes.02G165700.13.v8.1">
    <property type="protein sequence ID" value="Manes.02G165700.13.v8.1.CDS"/>
    <property type="gene ID" value="Manes.02G165700.v8.1"/>
</dbReference>
<organism evidence="1 2">
    <name type="scientific">Manihot esculenta</name>
    <name type="common">Cassava</name>
    <name type="synonym">Jatropha manihot</name>
    <dbReference type="NCBI Taxonomy" id="3983"/>
    <lineage>
        <taxon>Eukaryota</taxon>
        <taxon>Viridiplantae</taxon>
        <taxon>Streptophyta</taxon>
        <taxon>Embryophyta</taxon>
        <taxon>Tracheophyta</taxon>
        <taxon>Spermatophyta</taxon>
        <taxon>Magnoliopsida</taxon>
        <taxon>eudicotyledons</taxon>
        <taxon>Gunneridae</taxon>
        <taxon>Pentapetalae</taxon>
        <taxon>rosids</taxon>
        <taxon>fabids</taxon>
        <taxon>Malpighiales</taxon>
        <taxon>Euphorbiaceae</taxon>
        <taxon>Crotonoideae</taxon>
        <taxon>Manihoteae</taxon>
        <taxon>Manihot</taxon>
    </lineage>
</organism>
<dbReference type="Gramene" id="Manes.02G165700.4.v8.1">
    <property type="protein sequence ID" value="Manes.02G165700.4.v8.1.CDS"/>
    <property type="gene ID" value="Manes.02G165700.v8.1"/>
</dbReference>
<keyword evidence="2" id="KW-1185">Reference proteome</keyword>